<organism evidence="1 2">
    <name type="scientific">Solanum verrucosum</name>
    <dbReference type="NCBI Taxonomy" id="315347"/>
    <lineage>
        <taxon>Eukaryota</taxon>
        <taxon>Viridiplantae</taxon>
        <taxon>Streptophyta</taxon>
        <taxon>Embryophyta</taxon>
        <taxon>Tracheophyta</taxon>
        <taxon>Spermatophyta</taxon>
        <taxon>Magnoliopsida</taxon>
        <taxon>eudicotyledons</taxon>
        <taxon>Gunneridae</taxon>
        <taxon>Pentapetalae</taxon>
        <taxon>asterids</taxon>
        <taxon>lamiids</taxon>
        <taxon>Solanales</taxon>
        <taxon>Solanaceae</taxon>
        <taxon>Solanoideae</taxon>
        <taxon>Solaneae</taxon>
        <taxon>Solanum</taxon>
    </lineage>
</organism>
<sequence>MSGEQVRKITREDIQLVQNLIERCLQLYMNQKETVDTLLHQAKIQPSFTEFVWQRLEEENHEFFRAYYTRLIVKDQITRFNELLERQAESMRMYATESVPVSNGSQIQPVAQNSASQATEHAEPNVKLANMHPTVNGNLPHVYTNDASSVQSYAQAAMDVSAHARSIDLSPNMLLPQHANLGMMQGPNGGMINSAGYSGNYGGEGILQQARPGVGNSYVEPSVQPVIEDPWGVDTSSFGFLGKIPRNFSFSDLTADFPNTSEILEGYSGSAFLATDTNNFLDPQDRGEQENQAINELDTISEDTENTRARTWGGSTIQSLKKVPVRLHQPGRSSKVKFAVTHHGKFNERVKFIPNYLEPKNVGLSALVELENADQAKTIISEISSSSFMICGMPRPVRARAAEAEMLDDRPIKPGRKIVCRWLDSSDPDFEVAKKMKHLINKHAEEANFCLKHQLEEEENLAKKQTEILNATYKKYELIDSVVGNRVAERLSECYRVHAAKAEQQ</sequence>
<dbReference type="InterPro" id="IPR006476">
    <property type="entry name" value="CHP01589_pln"/>
</dbReference>
<reference evidence="1" key="1">
    <citation type="submission" date="2023-08" db="EMBL/GenBank/DDBJ databases">
        <title>A de novo genome assembly of Solanum verrucosum Schlechtendal, a Mexican diploid species geographically isolated from the other diploid A-genome species in potato relatives.</title>
        <authorList>
            <person name="Hosaka K."/>
        </authorList>
    </citation>
    <scope>NUCLEOTIDE SEQUENCE</scope>
    <source>
        <tissue evidence="1">Young leaves</tissue>
    </source>
</reference>
<dbReference type="NCBIfam" id="TIGR01589">
    <property type="entry name" value="A_thal_3526"/>
    <property type="match status" value="1"/>
</dbReference>
<evidence type="ECO:0000313" key="1">
    <source>
        <dbReference type="EMBL" id="WMV52733.1"/>
    </source>
</evidence>
<name>A0AAF0UTG9_SOLVR</name>
<accession>A0AAF0UTG9</accession>
<protein>
    <submittedName>
        <fullName evidence="1">Uncharacterized protein</fullName>
    </submittedName>
</protein>
<dbReference type="InterPro" id="IPR053316">
    <property type="entry name" value="Epigenetic_reg_gene_expr"/>
</dbReference>
<dbReference type="PANTHER" id="PTHR36309:SF1">
    <property type="entry name" value="RNA-BINDING (RRM_RBD_RNP MOTIFS) FAMILY PROTEIN"/>
    <property type="match status" value="1"/>
</dbReference>
<dbReference type="Proteomes" id="UP001234989">
    <property type="component" value="Chromosome 10"/>
</dbReference>
<keyword evidence="2" id="KW-1185">Reference proteome</keyword>
<evidence type="ECO:0000313" key="2">
    <source>
        <dbReference type="Proteomes" id="UP001234989"/>
    </source>
</evidence>
<dbReference type="Pfam" id="PF09713">
    <property type="entry name" value="A_thal_3526"/>
    <property type="match status" value="1"/>
</dbReference>
<proteinExistence type="predicted"/>
<dbReference type="EMBL" id="CP133621">
    <property type="protein sequence ID" value="WMV52733.1"/>
    <property type="molecule type" value="Genomic_DNA"/>
</dbReference>
<dbReference type="PANTHER" id="PTHR36309">
    <property type="entry name" value="RNA-BINDING (RRM/RBD/RNP MOTIFS) FAMILY PROTEIN"/>
    <property type="match status" value="1"/>
</dbReference>
<gene>
    <name evidence="1" type="ORF">MTR67_046118</name>
</gene>
<dbReference type="AlphaFoldDB" id="A0AAF0UTG9"/>